<keyword evidence="2 4" id="KW-0808">Transferase</keyword>
<dbReference type="SUPFAM" id="SSF52540">
    <property type="entry name" value="P-loop containing nucleoside triphosphate hydrolases"/>
    <property type="match status" value="1"/>
</dbReference>
<dbReference type="Proteomes" id="UP000054359">
    <property type="component" value="Unassembled WGS sequence"/>
</dbReference>
<evidence type="ECO:0000256" key="2">
    <source>
        <dbReference type="ARBA" id="ARBA00022679"/>
    </source>
</evidence>
<dbReference type="Pfam" id="PF00685">
    <property type="entry name" value="Sulfotransfer_1"/>
    <property type="match status" value="1"/>
</dbReference>
<evidence type="ECO:0000256" key="1">
    <source>
        <dbReference type="ARBA" id="ARBA00005771"/>
    </source>
</evidence>
<feature type="non-terminal residue" evidence="4">
    <location>
        <position position="317"/>
    </location>
</feature>
<reference evidence="4 5" key="1">
    <citation type="submission" date="2013-11" db="EMBL/GenBank/DDBJ databases">
        <title>Genome sequencing of Stegodyphus mimosarum.</title>
        <authorList>
            <person name="Bechsgaard J."/>
        </authorList>
    </citation>
    <scope>NUCLEOTIDE SEQUENCE [LARGE SCALE GENOMIC DNA]</scope>
</reference>
<dbReference type="EMBL" id="KK119288">
    <property type="protein sequence ID" value="KFM75300.1"/>
    <property type="molecule type" value="Genomic_DNA"/>
</dbReference>
<dbReference type="OrthoDB" id="205623at2759"/>
<evidence type="ECO:0000259" key="3">
    <source>
        <dbReference type="Pfam" id="PF00685"/>
    </source>
</evidence>
<evidence type="ECO:0000313" key="5">
    <source>
        <dbReference type="Proteomes" id="UP000054359"/>
    </source>
</evidence>
<gene>
    <name evidence="4" type="ORF">X975_21408</name>
</gene>
<dbReference type="STRING" id="407821.A0A087UD61"/>
<name>A0A087UD61_STEMI</name>
<comment type="similarity">
    <text evidence="1">Belongs to the sulfotransferase 1 family.</text>
</comment>
<dbReference type="AlphaFoldDB" id="A0A087UD61"/>
<dbReference type="PANTHER" id="PTHR11783">
    <property type="entry name" value="SULFOTRANSFERASE SULT"/>
    <property type="match status" value="1"/>
</dbReference>
<organism evidence="4 5">
    <name type="scientific">Stegodyphus mimosarum</name>
    <name type="common">African social velvet spider</name>
    <dbReference type="NCBI Taxonomy" id="407821"/>
    <lineage>
        <taxon>Eukaryota</taxon>
        <taxon>Metazoa</taxon>
        <taxon>Ecdysozoa</taxon>
        <taxon>Arthropoda</taxon>
        <taxon>Chelicerata</taxon>
        <taxon>Arachnida</taxon>
        <taxon>Araneae</taxon>
        <taxon>Araneomorphae</taxon>
        <taxon>Entelegynae</taxon>
        <taxon>Eresoidea</taxon>
        <taxon>Eresidae</taxon>
        <taxon>Stegodyphus</taxon>
    </lineage>
</organism>
<protein>
    <submittedName>
        <fullName evidence="4">Sulfotransferase 1C2</fullName>
    </submittedName>
</protein>
<dbReference type="InterPro" id="IPR000863">
    <property type="entry name" value="Sulfotransferase_dom"/>
</dbReference>
<evidence type="ECO:0000313" key="4">
    <source>
        <dbReference type="EMBL" id="KFM75300.1"/>
    </source>
</evidence>
<proteinExistence type="inferred from homology"/>
<accession>A0A087UD61</accession>
<dbReference type="GO" id="GO:0008146">
    <property type="term" value="F:sulfotransferase activity"/>
    <property type="evidence" value="ECO:0007669"/>
    <property type="project" value="InterPro"/>
</dbReference>
<keyword evidence="5" id="KW-1185">Reference proteome</keyword>
<dbReference type="Gene3D" id="3.40.50.300">
    <property type="entry name" value="P-loop containing nucleotide triphosphate hydrolases"/>
    <property type="match status" value="1"/>
</dbReference>
<sequence>MTMAFKKPLFVNVSGVNIPIFFSPECFKSALRFQPKEGDIFIATYMKCGTTWMQNLVLNILRKGKPLEHPKDFFLASPFLDQLGSEDSEKMIIRPGAYKTHLPLHKIPWSDNAKYIYVARNPKDCCVSYYHHMRQIPGYQFANATFDEYLNLFVKGEVEFGDYFDHLLPWYEIRNAPNVFFTTFENMKQNLPEVTMKVAKFINEDTAEYLKKHTDVFEKILHNCSFDVMKSYINKSLSFLYSSDSEKLLADPNVPKGRKHIIAYNNNNTSLKSNGINFIRKGRVGSWKEELTPLQNDVLKKWINEKCKNKDILLLWE</sequence>
<feature type="domain" description="Sulfotransferase" evidence="3">
    <location>
        <begin position="38"/>
        <end position="309"/>
    </location>
</feature>
<dbReference type="OMA" id="VPCEAFF"/>
<dbReference type="InterPro" id="IPR027417">
    <property type="entry name" value="P-loop_NTPase"/>
</dbReference>